<organism evidence="2 3">
    <name type="scientific">Antrodiella citrinella</name>
    <dbReference type="NCBI Taxonomy" id="2447956"/>
    <lineage>
        <taxon>Eukaryota</taxon>
        <taxon>Fungi</taxon>
        <taxon>Dikarya</taxon>
        <taxon>Basidiomycota</taxon>
        <taxon>Agaricomycotina</taxon>
        <taxon>Agaricomycetes</taxon>
        <taxon>Polyporales</taxon>
        <taxon>Steccherinaceae</taxon>
        <taxon>Antrodiella</taxon>
    </lineage>
</organism>
<accession>A0A4S4M812</accession>
<gene>
    <name evidence="2" type="ORF">EUX98_g8536</name>
</gene>
<reference evidence="2 3" key="1">
    <citation type="submission" date="2019-02" db="EMBL/GenBank/DDBJ databases">
        <title>Genome sequencing of the rare red list fungi Antrodiella citrinella (Flaviporus citrinellus).</title>
        <authorList>
            <person name="Buettner E."/>
            <person name="Kellner H."/>
        </authorList>
    </citation>
    <scope>NUCLEOTIDE SEQUENCE [LARGE SCALE GENOMIC DNA]</scope>
    <source>
        <strain evidence="2 3">DSM 108506</strain>
    </source>
</reference>
<comment type="caution">
    <text evidence="2">The sequence shown here is derived from an EMBL/GenBank/DDBJ whole genome shotgun (WGS) entry which is preliminary data.</text>
</comment>
<dbReference type="AlphaFoldDB" id="A0A4S4M812"/>
<name>A0A4S4M812_9APHY</name>
<evidence type="ECO:0000313" key="2">
    <source>
        <dbReference type="EMBL" id="THH20708.1"/>
    </source>
</evidence>
<keyword evidence="3" id="KW-1185">Reference proteome</keyword>
<protein>
    <submittedName>
        <fullName evidence="2">Uncharacterized protein</fullName>
    </submittedName>
</protein>
<dbReference type="OrthoDB" id="2803447at2759"/>
<proteinExistence type="predicted"/>
<feature type="region of interest" description="Disordered" evidence="1">
    <location>
        <begin position="212"/>
        <end position="251"/>
    </location>
</feature>
<evidence type="ECO:0000256" key="1">
    <source>
        <dbReference type="SAM" id="MobiDB-lite"/>
    </source>
</evidence>
<dbReference type="Proteomes" id="UP000308730">
    <property type="component" value="Unassembled WGS sequence"/>
</dbReference>
<sequence>MRKLQTGGQMPFITMLLFREFQRVLLALRGWVIYYSVIWPRLNTQDDFSEKVLPLRGAFSDDTAFVAEMYRVGVPVCVVSVSARKSFSASFMMHLGCRPEHAPSWTRKAYETPISTTLLERIEVVSVSRQAFVLAAQEYNPARASKAKSTATANERVQFSFDDVRPGMSAEEAKRREDICDHNLGAEIDEMVQADNADSASWVPKAGVDIEAEQDSPDSPTGDHFRSLAYSDDDVADEPPSSRMRVDHAGTSSSVGLSTLAVAGPSSQQHGELNVTRQAWPRKNKRLRKGTNTLVRGDQRRRAERVDVNVRFGVHAQFKPHDESETQEWGRWQLSQADVNEHTALWHEIVWELSVVNFRLELFHVDRVLCPHIYADSAQALLRSDQIISIWSSDGAVLPDWTCSLEVDLLNSSDDFKHGKALQRFAVCMSVWPGGSEMTNLLSKYVWPSGRILYRHNNQHIFMFYLRSAHGVLKRLPTIPLAVPDTLEAHYYAPSAASSA</sequence>
<evidence type="ECO:0000313" key="3">
    <source>
        <dbReference type="Proteomes" id="UP000308730"/>
    </source>
</evidence>
<dbReference type="EMBL" id="SGPM01000481">
    <property type="protein sequence ID" value="THH20708.1"/>
    <property type="molecule type" value="Genomic_DNA"/>
</dbReference>